<dbReference type="InterPro" id="IPR013767">
    <property type="entry name" value="PAS_fold"/>
</dbReference>
<dbReference type="CDD" id="cd00130">
    <property type="entry name" value="PAS"/>
    <property type="match status" value="1"/>
</dbReference>
<dbReference type="AlphaFoldDB" id="A0A3B0XY00"/>
<dbReference type="Gene3D" id="3.30.450.20">
    <property type="entry name" value="PAS domain"/>
    <property type="match status" value="1"/>
</dbReference>
<dbReference type="SMART" id="SM00052">
    <property type="entry name" value="EAL"/>
    <property type="match status" value="1"/>
</dbReference>
<keyword evidence="1" id="KW-0812">Transmembrane</keyword>
<dbReference type="PANTHER" id="PTHR44757">
    <property type="entry name" value="DIGUANYLATE CYCLASE DGCP"/>
    <property type="match status" value="1"/>
</dbReference>
<reference evidence="6" key="1">
    <citation type="submission" date="2018-06" db="EMBL/GenBank/DDBJ databases">
        <authorList>
            <person name="Zhirakovskaya E."/>
        </authorList>
    </citation>
    <scope>NUCLEOTIDE SEQUENCE</scope>
</reference>
<accession>A0A3B0XY00</accession>
<dbReference type="InterPro" id="IPR035919">
    <property type="entry name" value="EAL_sf"/>
</dbReference>
<dbReference type="Gene3D" id="3.30.70.270">
    <property type="match status" value="1"/>
</dbReference>
<sequence length="776" mass="88027">MSIGFGAVILLMVLIIFIALKQMNLTYVYIQKVVNSNNTKTSLVSNMLIAARERTISIQKIVNIDDPFERDDEFMLFNTYGLKFLQARTRLKSFELTPEEEELIAAQGEITNNLVVPLQRKIVDLAMSDKLGEARRLLRDEVIGNQNKVVEKLYLLLNNTENSSNQAVYDVSLNLQESKNRLVVMIVATSLLSLFISWYVIRRIGFSEIQLFREKEKAQVTLHSIGEGVIRTDRQGVIEYMNTMAENLTGYSCDKAYGKLLQNVFPISSEVEIDTRINPFTDVVSKQKTQTSDRHAVLKNIEGAEFGIEYTASPISDYDGSIIGVVLVFRNVTSVREMANQLSYQATHDELTGLINRREFESRIKLSLQTASIDAVEHSLCYLDLDQFKIVNDTCGHVAGDELLRQLSKLLKHKIREGDTLARLGGDEFGVLYLNCTMTKAEELAESLRHSINDFQFNWNNKSFSVGVSVGIVQINKHGNMNAILSAADSACYIAKEKGRNRIHCYKEDDNELIEREGQMQWVHRINHALEENRFVLYCQPIYSLSQNNCGHYEILVRLVDENNVIVPPMAFIPAAERYNLMNAIDRWIFSHALTNIREILDSQCGACDPLFAINLSAQSLCDDEFLTFVENQLEINSINPEYICFEITETSVIVNLTRAQHFIKTLKKLGVKFSLDDFGSGLSSFAYLKNLPVDFLKIDGAFVRDIITDPIDMALVESINQVGHIMGIKTIAEYVENREIFEKLSKIGVDYAQGYYIYKPLPLKDITLNESICLA</sequence>
<dbReference type="InterPro" id="IPR001633">
    <property type="entry name" value="EAL_dom"/>
</dbReference>
<feature type="transmembrane region" description="Helical" evidence="1">
    <location>
        <begin position="6"/>
        <end position="30"/>
    </location>
</feature>
<name>A0A3B0XY00_9ZZZZ</name>
<dbReference type="SMART" id="SM00267">
    <property type="entry name" value="GGDEF"/>
    <property type="match status" value="1"/>
</dbReference>
<feature type="domain" description="EAL" evidence="4">
    <location>
        <begin position="519"/>
        <end position="775"/>
    </location>
</feature>
<dbReference type="Pfam" id="PF00990">
    <property type="entry name" value="GGDEF"/>
    <property type="match status" value="1"/>
</dbReference>
<protein>
    <submittedName>
        <fullName evidence="6">Diguanylate cyclase/phosphodiesterase (GGDEF &amp; EAL domains) with PAS/PAC sensor(S)</fullName>
    </submittedName>
</protein>
<dbReference type="EMBL" id="UOFI01000168">
    <property type="protein sequence ID" value="VAW69580.1"/>
    <property type="molecule type" value="Genomic_DNA"/>
</dbReference>
<dbReference type="InterPro" id="IPR000160">
    <property type="entry name" value="GGDEF_dom"/>
</dbReference>
<dbReference type="PROSITE" id="PS50112">
    <property type="entry name" value="PAS"/>
    <property type="match status" value="1"/>
</dbReference>
<evidence type="ECO:0000259" key="2">
    <source>
        <dbReference type="PROSITE" id="PS50112"/>
    </source>
</evidence>
<dbReference type="SUPFAM" id="SSF55785">
    <property type="entry name" value="PYP-like sensor domain (PAS domain)"/>
    <property type="match status" value="1"/>
</dbReference>
<proteinExistence type="predicted"/>
<organism evidence="6">
    <name type="scientific">hydrothermal vent metagenome</name>
    <dbReference type="NCBI Taxonomy" id="652676"/>
    <lineage>
        <taxon>unclassified sequences</taxon>
        <taxon>metagenomes</taxon>
        <taxon>ecological metagenomes</taxon>
    </lineage>
</organism>
<evidence type="ECO:0000259" key="5">
    <source>
        <dbReference type="PROSITE" id="PS50887"/>
    </source>
</evidence>
<feature type="domain" description="PAC" evidence="3">
    <location>
        <begin position="292"/>
        <end position="344"/>
    </location>
</feature>
<evidence type="ECO:0000313" key="6">
    <source>
        <dbReference type="EMBL" id="VAW69580.1"/>
    </source>
</evidence>
<dbReference type="InterPro" id="IPR052155">
    <property type="entry name" value="Biofilm_reg_signaling"/>
</dbReference>
<dbReference type="InterPro" id="IPR035965">
    <property type="entry name" value="PAS-like_dom_sf"/>
</dbReference>
<evidence type="ECO:0000259" key="4">
    <source>
        <dbReference type="PROSITE" id="PS50883"/>
    </source>
</evidence>
<dbReference type="SUPFAM" id="SSF141868">
    <property type="entry name" value="EAL domain-like"/>
    <property type="match status" value="1"/>
</dbReference>
<dbReference type="InterPro" id="IPR000014">
    <property type="entry name" value="PAS"/>
</dbReference>
<dbReference type="SUPFAM" id="SSF55073">
    <property type="entry name" value="Nucleotide cyclase"/>
    <property type="match status" value="1"/>
</dbReference>
<dbReference type="NCBIfam" id="TIGR00229">
    <property type="entry name" value="sensory_box"/>
    <property type="match status" value="1"/>
</dbReference>
<feature type="transmembrane region" description="Helical" evidence="1">
    <location>
        <begin position="182"/>
        <end position="201"/>
    </location>
</feature>
<feature type="domain" description="PAS" evidence="2">
    <location>
        <begin position="214"/>
        <end position="259"/>
    </location>
</feature>
<evidence type="ECO:0000256" key="1">
    <source>
        <dbReference type="SAM" id="Phobius"/>
    </source>
</evidence>
<dbReference type="NCBIfam" id="TIGR00254">
    <property type="entry name" value="GGDEF"/>
    <property type="match status" value="1"/>
</dbReference>
<dbReference type="InterPro" id="IPR000700">
    <property type="entry name" value="PAS-assoc_C"/>
</dbReference>
<evidence type="ECO:0000259" key="3">
    <source>
        <dbReference type="PROSITE" id="PS50113"/>
    </source>
</evidence>
<dbReference type="FunFam" id="3.30.70.270:FF:000001">
    <property type="entry name" value="Diguanylate cyclase domain protein"/>
    <property type="match status" value="1"/>
</dbReference>
<dbReference type="SMART" id="SM00091">
    <property type="entry name" value="PAS"/>
    <property type="match status" value="1"/>
</dbReference>
<dbReference type="PANTHER" id="PTHR44757:SF4">
    <property type="entry name" value="DIGUANYLATE CYCLASE DGCE-RELATED"/>
    <property type="match status" value="1"/>
</dbReference>
<dbReference type="CDD" id="cd01949">
    <property type="entry name" value="GGDEF"/>
    <property type="match status" value="1"/>
</dbReference>
<dbReference type="InterPro" id="IPR043128">
    <property type="entry name" value="Rev_trsase/Diguanyl_cyclase"/>
</dbReference>
<dbReference type="Gene3D" id="3.20.20.450">
    <property type="entry name" value="EAL domain"/>
    <property type="match status" value="1"/>
</dbReference>
<gene>
    <name evidence="6" type="ORF">MNBD_GAMMA09-2532</name>
</gene>
<feature type="domain" description="GGDEF" evidence="5">
    <location>
        <begin position="376"/>
        <end position="508"/>
    </location>
</feature>
<dbReference type="GO" id="GO:0006355">
    <property type="term" value="P:regulation of DNA-templated transcription"/>
    <property type="evidence" value="ECO:0007669"/>
    <property type="project" value="InterPro"/>
</dbReference>
<dbReference type="Pfam" id="PF00563">
    <property type="entry name" value="EAL"/>
    <property type="match status" value="1"/>
</dbReference>
<keyword evidence="1" id="KW-0472">Membrane</keyword>
<dbReference type="PROSITE" id="PS50113">
    <property type="entry name" value="PAC"/>
    <property type="match status" value="1"/>
</dbReference>
<dbReference type="PROSITE" id="PS50883">
    <property type="entry name" value="EAL"/>
    <property type="match status" value="1"/>
</dbReference>
<dbReference type="CDD" id="cd01948">
    <property type="entry name" value="EAL"/>
    <property type="match status" value="1"/>
</dbReference>
<dbReference type="InterPro" id="IPR029787">
    <property type="entry name" value="Nucleotide_cyclase"/>
</dbReference>
<keyword evidence="1" id="KW-1133">Transmembrane helix</keyword>
<dbReference type="PROSITE" id="PS50887">
    <property type="entry name" value="GGDEF"/>
    <property type="match status" value="1"/>
</dbReference>
<dbReference type="Pfam" id="PF00989">
    <property type="entry name" value="PAS"/>
    <property type="match status" value="1"/>
</dbReference>